<feature type="compositionally biased region" description="Polar residues" evidence="8">
    <location>
        <begin position="348"/>
        <end position="357"/>
    </location>
</feature>
<feature type="region of interest" description="Disordered" evidence="8">
    <location>
        <begin position="955"/>
        <end position="976"/>
    </location>
</feature>
<dbReference type="RefSeq" id="XP_452405.1">
    <property type="nucleotide sequence ID" value="XM_452405.1"/>
</dbReference>
<feature type="compositionally biased region" description="Basic and acidic residues" evidence="8">
    <location>
        <begin position="865"/>
        <end position="880"/>
    </location>
</feature>
<dbReference type="OMA" id="QKTITGH"/>
<evidence type="ECO:0000256" key="7">
    <source>
        <dbReference type="ARBA" id="ARBA00023242"/>
    </source>
</evidence>
<comment type="subcellular location">
    <subcellularLocation>
        <location evidence="1">Nucleus</location>
    </subcellularLocation>
</comment>
<feature type="domain" description="Zn(2)-C6 fungal-type" evidence="9">
    <location>
        <begin position="40"/>
        <end position="70"/>
    </location>
</feature>
<name>Q6CUI4_KLULA</name>
<evidence type="ECO:0000256" key="3">
    <source>
        <dbReference type="ARBA" id="ARBA00022833"/>
    </source>
</evidence>
<dbReference type="GO" id="GO:0006351">
    <property type="term" value="P:DNA-templated transcription"/>
    <property type="evidence" value="ECO:0007669"/>
    <property type="project" value="InterPro"/>
</dbReference>
<accession>Q6CUI4</accession>
<keyword evidence="3" id="KW-0862">Zinc</keyword>
<dbReference type="InterPro" id="IPR052202">
    <property type="entry name" value="Yeast_MetPath_Reg"/>
</dbReference>
<dbReference type="KEGG" id="kla:KLLA0_C04620g"/>
<dbReference type="eggNOG" id="ENOG502QS9Q">
    <property type="taxonomic scope" value="Eukaryota"/>
</dbReference>
<dbReference type="Pfam" id="PF00172">
    <property type="entry name" value="Zn_clus"/>
    <property type="match status" value="1"/>
</dbReference>
<dbReference type="PROSITE" id="PS50048">
    <property type="entry name" value="ZN2_CY6_FUNGAL_2"/>
    <property type="match status" value="1"/>
</dbReference>
<dbReference type="GO" id="GO:0045944">
    <property type="term" value="P:positive regulation of transcription by RNA polymerase II"/>
    <property type="evidence" value="ECO:0007669"/>
    <property type="project" value="TreeGrafter"/>
</dbReference>
<dbReference type="GO" id="GO:0005634">
    <property type="term" value="C:nucleus"/>
    <property type="evidence" value="ECO:0007669"/>
    <property type="project" value="UniProtKB-SubCell"/>
</dbReference>
<keyword evidence="7" id="KW-0539">Nucleus</keyword>
<keyword evidence="2" id="KW-0479">Metal-binding</keyword>
<evidence type="ECO:0000256" key="6">
    <source>
        <dbReference type="ARBA" id="ARBA00023163"/>
    </source>
</evidence>
<gene>
    <name evidence="10" type="ORF">KLLA0_C04620g</name>
</gene>
<dbReference type="GO" id="GO:0008270">
    <property type="term" value="F:zinc ion binding"/>
    <property type="evidence" value="ECO:0007669"/>
    <property type="project" value="InterPro"/>
</dbReference>
<feature type="compositionally biased region" description="Polar residues" evidence="8">
    <location>
        <begin position="112"/>
        <end position="122"/>
    </location>
</feature>
<feature type="compositionally biased region" description="Polar residues" evidence="8">
    <location>
        <begin position="82"/>
        <end position="104"/>
    </location>
</feature>
<dbReference type="GO" id="GO:0000981">
    <property type="term" value="F:DNA-binding transcription factor activity, RNA polymerase II-specific"/>
    <property type="evidence" value="ECO:0007669"/>
    <property type="project" value="InterPro"/>
</dbReference>
<dbReference type="PaxDb" id="284590-Q6CUI4"/>
<feature type="compositionally biased region" description="Basic and acidic residues" evidence="8">
    <location>
        <begin position="959"/>
        <end position="970"/>
    </location>
</feature>
<dbReference type="GeneID" id="2892337"/>
<dbReference type="GO" id="GO:0043565">
    <property type="term" value="F:sequence-specific DNA binding"/>
    <property type="evidence" value="ECO:0007669"/>
    <property type="project" value="TreeGrafter"/>
</dbReference>
<evidence type="ECO:0000256" key="1">
    <source>
        <dbReference type="ARBA" id="ARBA00004123"/>
    </source>
</evidence>
<dbReference type="SMART" id="SM00906">
    <property type="entry name" value="Fungal_trans"/>
    <property type="match status" value="1"/>
</dbReference>
<protein>
    <submittedName>
        <fullName evidence="10">KLLA0C04620p</fullName>
    </submittedName>
</protein>
<dbReference type="SMART" id="SM00066">
    <property type="entry name" value="GAL4"/>
    <property type="match status" value="1"/>
</dbReference>
<feature type="region of interest" description="Disordered" evidence="8">
    <location>
        <begin position="341"/>
        <end position="369"/>
    </location>
</feature>
<dbReference type="PANTHER" id="PTHR47782">
    <property type="entry name" value="ZN(II)2CYS6 TRANSCRIPTION FACTOR (EUROFUNG)-RELATED"/>
    <property type="match status" value="1"/>
</dbReference>
<keyword evidence="5" id="KW-0238">DNA-binding</keyword>
<keyword evidence="4" id="KW-0805">Transcription regulation</keyword>
<feature type="compositionally biased region" description="Polar residues" evidence="8">
    <location>
        <begin position="152"/>
        <end position="164"/>
    </location>
</feature>
<proteinExistence type="predicted"/>
<evidence type="ECO:0000256" key="8">
    <source>
        <dbReference type="SAM" id="MobiDB-lite"/>
    </source>
</evidence>
<dbReference type="FunCoup" id="Q6CUI4">
    <property type="interactions" value="445"/>
</dbReference>
<feature type="region of interest" description="Disordered" evidence="8">
    <location>
        <begin position="80"/>
        <end position="238"/>
    </location>
</feature>
<dbReference type="InParanoid" id="Q6CUI4"/>
<evidence type="ECO:0000256" key="5">
    <source>
        <dbReference type="ARBA" id="ARBA00023125"/>
    </source>
</evidence>
<dbReference type="InterPro" id="IPR001138">
    <property type="entry name" value="Zn2Cys6_DnaBD"/>
</dbReference>
<dbReference type="PANTHER" id="PTHR47782:SF12">
    <property type="entry name" value="ZN(II)2CYS6 TRANSCRIPTION FACTOR (EUROFUNG)"/>
    <property type="match status" value="1"/>
</dbReference>
<keyword evidence="6" id="KW-0804">Transcription</keyword>
<dbReference type="AlphaFoldDB" id="Q6CUI4"/>
<feature type="compositionally biased region" description="Low complexity" evidence="8">
    <location>
        <begin position="165"/>
        <end position="193"/>
    </location>
</feature>
<keyword evidence="11" id="KW-1185">Reference proteome</keyword>
<dbReference type="InterPro" id="IPR036864">
    <property type="entry name" value="Zn2-C6_fun-type_DNA-bd_sf"/>
</dbReference>
<evidence type="ECO:0000313" key="11">
    <source>
        <dbReference type="Proteomes" id="UP000000598"/>
    </source>
</evidence>
<dbReference type="EMBL" id="CR382123">
    <property type="protein sequence ID" value="CAH01256.1"/>
    <property type="molecule type" value="Genomic_DNA"/>
</dbReference>
<organism evidence="10 11">
    <name type="scientific">Kluyveromyces lactis (strain ATCC 8585 / CBS 2359 / DSM 70799 / NBRC 1267 / NRRL Y-1140 / WM37)</name>
    <name type="common">Yeast</name>
    <name type="synonym">Candida sphaerica</name>
    <dbReference type="NCBI Taxonomy" id="284590"/>
    <lineage>
        <taxon>Eukaryota</taxon>
        <taxon>Fungi</taxon>
        <taxon>Dikarya</taxon>
        <taxon>Ascomycota</taxon>
        <taxon>Saccharomycotina</taxon>
        <taxon>Saccharomycetes</taxon>
        <taxon>Saccharomycetales</taxon>
        <taxon>Saccharomycetaceae</taxon>
        <taxon>Kluyveromyces</taxon>
    </lineage>
</organism>
<dbReference type="Gene3D" id="4.10.240.10">
    <property type="entry name" value="Zn(2)-C6 fungal-type DNA-binding domain"/>
    <property type="match status" value="1"/>
</dbReference>
<dbReference type="CDD" id="cd12148">
    <property type="entry name" value="fungal_TF_MHR"/>
    <property type="match status" value="1"/>
</dbReference>
<evidence type="ECO:0000259" key="9">
    <source>
        <dbReference type="PROSITE" id="PS50048"/>
    </source>
</evidence>
<dbReference type="SUPFAM" id="SSF57701">
    <property type="entry name" value="Zn2/Cys6 DNA-binding domain"/>
    <property type="match status" value="1"/>
</dbReference>
<reference evidence="10 11" key="1">
    <citation type="journal article" date="2004" name="Nature">
        <title>Genome evolution in yeasts.</title>
        <authorList>
            <consortium name="Genolevures"/>
            <person name="Dujon B."/>
            <person name="Sherman D."/>
            <person name="Fischer G."/>
            <person name="Durrens P."/>
            <person name="Casaregola S."/>
            <person name="Lafontaine I."/>
            <person name="de Montigny J."/>
            <person name="Marck C."/>
            <person name="Neuveglise C."/>
            <person name="Talla E."/>
            <person name="Goffard N."/>
            <person name="Frangeul L."/>
            <person name="Aigle M."/>
            <person name="Anthouard V."/>
            <person name="Babour A."/>
            <person name="Barbe V."/>
            <person name="Barnay S."/>
            <person name="Blanchin S."/>
            <person name="Beckerich J.M."/>
            <person name="Beyne E."/>
            <person name="Bleykasten C."/>
            <person name="Boisrame A."/>
            <person name="Boyer J."/>
            <person name="Cattolico L."/>
            <person name="Confanioleri F."/>
            <person name="de Daruvar A."/>
            <person name="Despons L."/>
            <person name="Fabre E."/>
            <person name="Fairhead C."/>
            <person name="Ferry-Dumazet H."/>
            <person name="Groppi A."/>
            <person name="Hantraye F."/>
            <person name="Hennequin C."/>
            <person name="Jauniaux N."/>
            <person name="Joyet P."/>
            <person name="Kachouri R."/>
            <person name="Kerrest A."/>
            <person name="Koszul R."/>
            <person name="Lemaire M."/>
            <person name="Lesur I."/>
            <person name="Ma L."/>
            <person name="Muller H."/>
            <person name="Nicaud J.M."/>
            <person name="Nikolski M."/>
            <person name="Oztas S."/>
            <person name="Ozier-Kalogeropoulos O."/>
            <person name="Pellenz S."/>
            <person name="Potier S."/>
            <person name="Richard G.F."/>
            <person name="Straub M.L."/>
            <person name="Suleau A."/>
            <person name="Swennene D."/>
            <person name="Tekaia F."/>
            <person name="Wesolowski-Louvel M."/>
            <person name="Westhof E."/>
            <person name="Wirth B."/>
            <person name="Zeniou-Meyer M."/>
            <person name="Zivanovic I."/>
            <person name="Bolotin-Fukuhara M."/>
            <person name="Thierry A."/>
            <person name="Bouchier C."/>
            <person name="Caudron B."/>
            <person name="Scarpelli C."/>
            <person name="Gaillardin C."/>
            <person name="Weissenbach J."/>
            <person name="Wincker P."/>
            <person name="Souciet J.L."/>
        </authorList>
    </citation>
    <scope>NUCLEOTIDE SEQUENCE [LARGE SCALE GENOMIC DNA]</scope>
    <source>
        <strain evidence="11">ATCC 8585 / CBS 2359 / DSM 70799 / NBRC 1267 / NRRL Y-1140 / WM37</strain>
    </source>
</reference>
<dbReference type="Proteomes" id="UP000000598">
    <property type="component" value="Chromosome C"/>
</dbReference>
<dbReference type="InterPro" id="IPR007219">
    <property type="entry name" value="XnlR_reg_dom"/>
</dbReference>
<dbReference type="Pfam" id="PF04082">
    <property type="entry name" value="Fungal_trans"/>
    <property type="match status" value="1"/>
</dbReference>
<evidence type="ECO:0000313" key="10">
    <source>
        <dbReference type="EMBL" id="CAH01256.1"/>
    </source>
</evidence>
<evidence type="ECO:0000256" key="2">
    <source>
        <dbReference type="ARBA" id="ARBA00022723"/>
    </source>
</evidence>
<feature type="compositionally biased region" description="Low complexity" evidence="8">
    <location>
        <begin position="200"/>
        <end position="220"/>
    </location>
</feature>
<evidence type="ECO:0000256" key="4">
    <source>
        <dbReference type="ARBA" id="ARBA00023015"/>
    </source>
</evidence>
<dbReference type="HOGENOM" id="CLU_004038_1_0_1"/>
<sequence length="1269" mass="143082">MGRPPKKVSLENIQRFQLELEMAGQDTNQLLKDKKGRSRACLLCQRRKQKCDHKIPSCTACLKAGVKCIQPAKYGYDGAVGEQSSPQSSVATVTRGSRTGTANEQDNRHVGATTTEGSTVPVPSNKKSRAKVKQEGSVMDTMPVGGLDTPIPNVNNIKSNINDHNINTVNHSSNLNNNNNDNNTNGNNKNNNSFQHVDSSRLSELASAAGSASPSPSLLRESSHEGKKSKTKRSHKDGKDEYTLFLEKKLKYLEKLVDMKPDTNSYKEKLSKYKKVAHLLDNGEPDQDDITTVLPPTAAQQTAPSNTLAASLSQQPNGAAGVAQDQQITRIRSPILPPPPKTKFLPLHQQSQNQPQRSGMIKPPHSHERALESLASDSLESIDYSRCIFAKYNLKEFLSYDPAFEFDEQLSRAFLDTYFTRLQFKYPLLDEQEIYTFHNDYINNNVHSYSINEFHFSCGRMWLVFSISAHLHKTTGKYQGLPPNRYFSTAIRHITKCGTNLTFVQQIEVLILLILYIIRTDRDSIGLYEIIKDVTNICKNKLHLNKWNPKDPFAYKKLRLFWCVYLIERMICVAVGKPYTINESEIDLPFFNKDSFYTRETDMAKHEHGVHFINQSLKLRRIESTFVEELNIISQKPGSSSSNIPNQKRMTTAEISKIQAQLPQVKKFFQDLEVWRSKCSITHVRNFENETLKLYYYRSVRLLLQPYLELLKPHDRLFKECQAAAGQICQLYKVFHQKTVFGHSTPAVHTVFVAGVTSIYCMWLARNWDDERRRKLGDVSKHTRPLVSALLFSTMDDLRACSVCLYVMAERSKFAIIFRDTFDQLMNATIGNLIERCGPDSSELIYVTSSKKGETTPTLISIPDRNADNDETSKDIDRKGMPPAMKRTFGELQVSAHAGFVENSQIDLEEQRERKRKQGVLQKTSVPKSLSHLLVKVEDEDDGIDDSKITTSKASLAHSPDELSKVDTRSTSEMVTPPEQVTARNKYIVKKPANVTESDWEIFQQQAFLQQHQAQQNLQAYLSSLNGAFENNNAQMMQSANGMGSHVNNRTATTLPPQQNQNSLNPITQNHPSLFSGGADNKASVTSSDMSSPTGWQHGNADIFQKKQPANFVKSPNTPLHPISFSVGPSPRPNDNGIIFNNGTHTMINNISTWTNDSVLDLMNSNHYVDPLNGGNNMGNLNGSLQSSATTNDQKTFVMPNRDNNPGTLNNSLNWRNSSFTNMNMNFNQPDNQQGQRPPQQQQQQQLEAMLSVPVEEFWTVNDDYGFLT</sequence>
<feature type="region of interest" description="Disordered" evidence="8">
    <location>
        <begin position="862"/>
        <end position="882"/>
    </location>
</feature>
<dbReference type="CDD" id="cd00067">
    <property type="entry name" value="GAL4"/>
    <property type="match status" value="1"/>
</dbReference>